<dbReference type="KEGG" id="ruv:EC9_00180"/>
<dbReference type="PANTHER" id="PTHR22939:SF129">
    <property type="entry name" value="SERINE PROTEASE HTRA2, MITOCHONDRIAL"/>
    <property type="match status" value="1"/>
</dbReference>
<protein>
    <submittedName>
        <fullName evidence="6">Periplasmic serine endoprotease DegP</fullName>
        <ecNumber evidence="6">3.4.21.107</ecNumber>
    </submittedName>
</protein>
<dbReference type="Gene3D" id="2.40.10.120">
    <property type="match status" value="1"/>
</dbReference>
<dbReference type="GO" id="GO:0006508">
    <property type="term" value="P:proteolysis"/>
    <property type="evidence" value="ECO:0007669"/>
    <property type="project" value="UniProtKB-KW"/>
</dbReference>
<evidence type="ECO:0000256" key="1">
    <source>
        <dbReference type="ARBA" id="ARBA00010541"/>
    </source>
</evidence>
<evidence type="ECO:0000256" key="4">
    <source>
        <dbReference type="SAM" id="SignalP"/>
    </source>
</evidence>
<dbReference type="SUPFAM" id="SSF50156">
    <property type="entry name" value="PDZ domain-like"/>
    <property type="match status" value="2"/>
</dbReference>
<dbReference type="InterPro" id="IPR001940">
    <property type="entry name" value="Peptidase_S1C"/>
</dbReference>
<dbReference type="SMART" id="SM00228">
    <property type="entry name" value="PDZ"/>
    <property type="match status" value="2"/>
</dbReference>
<dbReference type="RefSeq" id="WP_145341303.1">
    <property type="nucleotide sequence ID" value="NZ_CP036261.1"/>
</dbReference>
<keyword evidence="3 6" id="KW-0378">Hydrolase</keyword>
<evidence type="ECO:0000313" key="6">
    <source>
        <dbReference type="EMBL" id="QDS85862.1"/>
    </source>
</evidence>
<feature type="signal peptide" evidence="4">
    <location>
        <begin position="1"/>
        <end position="19"/>
    </location>
</feature>
<dbReference type="InterPro" id="IPR041489">
    <property type="entry name" value="PDZ_6"/>
</dbReference>
<dbReference type="EMBL" id="CP036261">
    <property type="protein sequence ID" value="QDS85862.1"/>
    <property type="molecule type" value="Genomic_DNA"/>
</dbReference>
<dbReference type="OrthoDB" id="208231at2"/>
<feature type="chain" id="PRO_5021932441" evidence="4">
    <location>
        <begin position="20"/>
        <end position="498"/>
    </location>
</feature>
<dbReference type="Pfam" id="PF17820">
    <property type="entry name" value="PDZ_6"/>
    <property type="match status" value="2"/>
</dbReference>
<evidence type="ECO:0000259" key="5">
    <source>
        <dbReference type="PROSITE" id="PS50106"/>
    </source>
</evidence>
<dbReference type="PANTHER" id="PTHR22939">
    <property type="entry name" value="SERINE PROTEASE FAMILY S1C HTRA-RELATED"/>
    <property type="match status" value="1"/>
</dbReference>
<comment type="similarity">
    <text evidence="1">Belongs to the peptidase S1C family.</text>
</comment>
<dbReference type="SUPFAM" id="SSF50494">
    <property type="entry name" value="Trypsin-like serine proteases"/>
    <property type="match status" value="1"/>
</dbReference>
<dbReference type="AlphaFoldDB" id="A0A517LTB4"/>
<proteinExistence type="inferred from homology"/>
<dbReference type="GO" id="GO:0004252">
    <property type="term" value="F:serine-type endopeptidase activity"/>
    <property type="evidence" value="ECO:0007669"/>
    <property type="project" value="InterPro"/>
</dbReference>
<keyword evidence="7" id="KW-1185">Reference proteome</keyword>
<keyword evidence="4" id="KW-0732">Signal</keyword>
<dbReference type="Gene3D" id="2.30.42.10">
    <property type="match status" value="2"/>
</dbReference>
<accession>A0A517LTB4</accession>
<dbReference type="PROSITE" id="PS50106">
    <property type="entry name" value="PDZ"/>
    <property type="match status" value="1"/>
</dbReference>
<reference evidence="6 7" key="1">
    <citation type="submission" date="2019-02" db="EMBL/GenBank/DDBJ databases">
        <title>Deep-cultivation of Planctomycetes and their phenomic and genomic characterization uncovers novel biology.</title>
        <authorList>
            <person name="Wiegand S."/>
            <person name="Jogler M."/>
            <person name="Boedeker C."/>
            <person name="Pinto D."/>
            <person name="Vollmers J."/>
            <person name="Rivas-Marin E."/>
            <person name="Kohn T."/>
            <person name="Peeters S.H."/>
            <person name="Heuer A."/>
            <person name="Rast P."/>
            <person name="Oberbeckmann S."/>
            <person name="Bunk B."/>
            <person name="Jeske O."/>
            <person name="Meyerdierks A."/>
            <person name="Storesund J.E."/>
            <person name="Kallscheuer N."/>
            <person name="Luecker S."/>
            <person name="Lage O.M."/>
            <person name="Pohl T."/>
            <person name="Merkel B.J."/>
            <person name="Hornburger P."/>
            <person name="Mueller R.-W."/>
            <person name="Bruemmer F."/>
            <person name="Labrenz M."/>
            <person name="Spormann A.M."/>
            <person name="Op den Camp H."/>
            <person name="Overmann J."/>
            <person name="Amann R."/>
            <person name="Jetten M.S.M."/>
            <person name="Mascher T."/>
            <person name="Medema M.H."/>
            <person name="Devos D.P."/>
            <person name="Kaster A.-K."/>
            <person name="Ovreas L."/>
            <person name="Rohde M."/>
            <person name="Galperin M.Y."/>
            <person name="Jogler C."/>
        </authorList>
    </citation>
    <scope>NUCLEOTIDE SEQUENCE [LARGE SCALE GENOMIC DNA]</scope>
    <source>
        <strain evidence="6 7">EC9</strain>
    </source>
</reference>
<organism evidence="6 7">
    <name type="scientific">Rosistilla ulvae</name>
    <dbReference type="NCBI Taxonomy" id="1930277"/>
    <lineage>
        <taxon>Bacteria</taxon>
        <taxon>Pseudomonadati</taxon>
        <taxon>Planctomycetota</taxon>
        <taxon>Planctomycetia</taxon>
        <taxon>Pirellulales</taxon>
        <taxon>Pirellulaceae</taxon>
        <taxon>Rosistilla</taxon>
    </lineage>
</organism>
<feature type="domain" description="PDZ" evidence="5">
    <location>
        <begin position="274"/>
        <end position="342"/>
    </location>
</feature>
<keyword evidence="2 6" id="KW-0645">Protease</keyword>
<evidence type="ECO:0000256" key="2">
    <source>
        <dbReference type="ARBA" id="ARBA00022670"/>
    </source>
</evidence>
<name>A0A517LTB4_9BACT</name>
<evidence type="ECO:0000313" key="7">
    <source>
        <dbReference type="Proteomes" id="UP000319557"/>
    </source>
</evidence>
<dbReference type="Proteomes" id="UP000319557">
    <property type="component" value="Chromosome"/>
</dbReference>
<dbReference type="PRINTS" id="PR00834">
    <property type="entry name" value="PROTEASES2C"/>
</dbReference>
<sequence length="498" mass="53199" precursor="true">MRQIAFLVVILLSACPTSAQQSPDALLSMQSALTNAIDRAGRSVVAIARVRKDLPADAMGDLKFNLPGLGRPLIDPTNPAFVPTEFASGVIVSADGDVLTNFHVLDDPKQNDYYVWHRGIGSQAVVQATPAEVQAGDPWTDLAILRIQNAKALPVIKMGDASQIQRGMFVISLGNPYAIARDGYPSASMGIVSNLQRAAAAQPDKESRGQAPASEQLHEFGTLIQTDAKLNLGTSGGALVNLQGEMIGLTTSLAAVAGYEQSAGFAIPIDKSMRAAIDQLREGKTPAFGFLGLEPADLPEPQRARGLRGAIVRQVLQGMPAQRAGLRSGDLITKIDGQPIDGAAGLFREMSRRPANAHVQMTLLQGNPLTDDFQSKIVDVTLGKKYLALTKPGYSRFPEPSWRGLRVDHGTALPPGQLFGFSRPREILPVAVISVDPDTPAWNAGLRPGQFVQKVGDKSVPDPDTFYELVKEQTDAVALTIVGPGDREQRISVPTSIQ</sequence>
<gene>
    <name evidence="6" type="primary">degP</name>
    <name evidence="6" type="ORF">EC9_00180</name>
</gene>
<dbReference type="InterPro" id="IPR001478">
    <property type="entry name" value="PDZ"/>
</dbReference>
<dbReference type="InterPro" id="IPR009003">
    <property type="entry name" value="Peptidase_S1_PA"/>
</dbReference>
<evidence type="ECO:0000256" key="3">
    <source>
        <dbReference type="ARBA" id="ARBA00022801"/>
    </source>
</evidence>
<dbReference type="InterPro" id="IPR036034">
    <property type="entry name" value="PDZ_sf"/>
</dbReference>
<dbReference type="PROSITE" id="PS51257">
    <property type="entry name" value="PROKAR_LIPOPROTEIN"/>
    <property type="match status" value="1"/>
</dbReference>
<dbReference type="Pfam" id="PF13365">
    <property type="entry name" value="Trypsin_2"/>
    <property type="match status" value="1"/>
</dbReference>
<dbReference type="EC" id="3.4.21.107" evidence="6"/>